<evidence type="ECO:0000313" key="2">
    <source>
        <dbReference type="Proteomes" id="UP000605986"/>
    </source>
</evidence>
<dbReference type="Proteomes" id="UP000605986">
    <property type="component" value="Unassembled WGS sequence"/>
</dbReference>
<keyword evidence="2" id="KW-1185">Reference proteome</keyword>
<protein>
    <submittedName>
        <fullName evidence="1">Uncharacterized protein</fullName>
    </submittedName>
</protein>
<organism evidence="1 2">
    <name type="scientific">Fusarium austroafricanum</name>
    <dbReference type="NCBI Taxonomy" id="2364996"/>
    <lineage>
        <taxon>Eukaryota</taxon>
        <taxon>Fungi</taxon>
        <taxon>Dikarya</taxon>
        <taxon>Ascomycota</taxon>
        <taxon>Pezizomycotina</taxon>
        <taxon>Sordariomycetes</taxon>
        <taxon>Hypocreomycetidae</taxon>
        <taxon>Hypocreales</taxon>
        <taxon>Nectriaceae</taxon>
        <taxon>Fusarium</taxon>
        <taxon>Fusarium concolor species complex</taxon>
    </lineage>
</organism>
<reference evidence="1" key="1">
    <citation type="submission" date="2020-01" db="EMBL/GenBank/DDBJ databases">
        <title>Identification and distribution of gene clusters putatively required for synthesis of sphingolipid metabolism inhibitors in phylogenetically diverse species of the filamentous fungus Fusarium.</title>
        <authorList>
            <person name="Kim H.-S."/>
            <person name="Busman M."/>
            <person name="Brown D.W."/>
            <person name="Divon H."/>
            <person name="Uhlig S."/>
            <person name="Proctor R.H."/>
        </authorList>
    </citation>
    <scope>NUCLEOTIDE SEQUENCE</scope>
    <source>
        <strain evidence="1">NRRL 53441</strain>
    </source>
</reference>
<dbReference type="EMBL" id="JAADJG010000031">
    <property type="protein sequence ID" value="KAF4457229.1"/>
    <property type="molecule type" value="Genomic_DNA"/>
</dbReference>
<gene>
    <name evidence="1" type="ORF">F53441_793</name>
</gene>
<comment type="caution">
    <text evidence="1">The sequence shown here is derived from an EMBL/GenBank/DDBJ whole genome shotgun (WGS) entry which is preliminary data.</text>
</comment>
<proteinExistence type="predicted"/>
<name>A0A8H4NZR2_9HYPO</name>
<accession>A0A8H4NZR2</accession>
<dbReference type="AlphaFoldDB" id="A0A8H4NZR2"/>
<sequence>MHNFEAHHVLFSLQNRDPHDGKQSGLVKILEKYFAAPFAPDDIKRMVKWFIKDESSLHGLSASDLDLGTSFQYATRQMRPRPPIDHLAEMLKWDAGKSWWDVKQDCLASMIGMLCDKGAVIDLHQDRFKLAGDPVSLAKFQKQHRPKRPDNAVEIAMRPSCPSSFLENFLRYRPEAEGALTDRSKFWRRFDPDRPRGMHRAVSNMEWIIFEIHRQFFEQFCDPLETPDPDKEVWDYPNDLGTMYKVKVDLLSNDDCTDETERETLKNLATAVQEIHDTLKPLVGTLNRDSDRLVEIEAQCWFKLSRAVSYLASDSYREECKQLAERFDARRHQFIISYRWDPRVEWMHMKLLKEFPRFSSPDGERLCDDAFEIWQKLIFERGDERQWWEIAEQDKWFVPMNEVTDAFRASDSGRPGKWHWVVKKIPKRTITKGAGC</sequence>
<evidence type="ECO:0000313" key="1">
    <source>
        <dbReference type="EMBL" id="KAF4457229.1"/>
    </source>
</evidence>
<dbReference type="OrthoDB" id="5056238at2759"/>